<name>A0ABN2L651_9MICO</name>
<dbReference type="EMBL" id="BAAAPN010000104">
    <property type="protein sequence ID" value="GAA1775948.1"/>
    <property type="molecule type" value="Genomic_DNA"/>
</dbReference>
<reference evidence="1 2" key="1">
    <citation type="journal article" date="2019" name="Int. J. Syst. Evol. Microbiol.">
        <title>The Global Catalogue of Microorganisms (GCM) 10K type strain sequencing project: providing services to taxonomists for standard genome sequencing and annotation.</title>
        <authorList>
            <consortium name="The Broad Institute Genomics Platform"/>
            <consortium name="The Broad Institute Genome Sequencing Center for Infectious Disease"/>
            <person name="Wu L."/>
            <person name="Ma J."/>
        </authorList>
    </citation>
    <scope>NUCLEOTIDE SEQUENCE [LARGE SCALE GENOMIC DNA]</scope>
    <source>
        <strain evidence="1 2">JCM 15591</strain>
    </source>
</reference>
<dbReference type="RefSeq" id="WP_344069022.1">
    <property type="nucleotide sequence ID" value="NZ_BAAAPN010000104.1"/>
</dbReference>
<keyword evidence="2" id="KW-1185">Reference proteome</keyword>
<evidence type="ECO:0000313" key="1">
    <source>
        <dbReference type="EMBL" id="GAA1775948.1"/>
    </source>
</evidence>
<organism evidence="1 2">
    <name type="scientific">Nostocoides vanveenii</name>
    <dbReference type="NCBI Taxonomy" id="330835"/>
    <lineage>
        <taxon>Bacteria</taxon>
        <taxon>Bacillati</taxon>
        <taxon>Actinomycetota</taxon>
        <taxon>Actinomycetes</taxon>
        <taxon>Micrococcales</taxon>
        <taxon>Intrasporangiaceae</taxon>
        <taxon>Nostocoides</taxon>
    </lineage>
</organism>
<evidence type="ECO:0000313" key="2">
    <source>
        <dbReference type="Proteomes" id="UP001501475"/>
    </source>
</evidence>
<comment type="caution">
    <text evidence="1">The sequence shown here is derived from an EMBL/GenBank/DDBJ whole genome shotgun (WGS) entry which is preliminary data.</text>
</comment>
<proteinExistence type="predicted"/>
<sequence length="61" mass="6938">MGSSTTEYMTPSELTEELRRLEAELGMTVDLAEHLAAADALDADLYQVLRRIRDLRWLQTA</sequence>
<gene>
    <name evidence="1" type="ORF">GCM10009810_36280</name>
</gene>
<protein>
    <submittedName>
        <fullName evidence="1">Uncharacterized protein</fullName>
    </submittedName>
</protein>
<dbReference type="Proteomes" id="UP001501475">
    <property type="component" value="Unassembled WGS sequence"/>
</dbReference>
<accession>A0ABN2L651</accession>